<name>A0ABQ5G187_9ASTR</name>
<sequence>MKFPTSDKFFDILKQYQKEVNELRAERIAKNANLLALVATAQPHQDPYYQTSKSHKSYAPTSKSALPTRYHVTTRHKGREIAKPITPPYESPSDEDSDLEQAQKEKEMYKNDNQTGQFRNQKAVNVAGARDTVGGQVMQQSKIQCFNCKEFEQSDWLADMDEEIDEQELEAHYSYMAKIQEVPNADSDTDSEPLEQTELEKYMAFNDRIVDYDKLERNLNETLGLLAQMDIDIKEGLVKEKTKVITDLKLKEEKDIDKMISIENQFKFLNEIIYKKSQSIQTIHMLAPKCPAFNGTPTFVNPMYLKKAQNEKPCLYEIPHDQSDPANKLVPDREEILTLKEKSQSKLNKDLNDSFAFVHELKKEMPADLKYVESLENEIDELEFDKAEFSNMYDMLLQECVSNDVMCSYLHSLSDLDAHTELQCLYLHKVKEYEYLKAQLQDKKIAISELKKLVEKCKGKSVETKFDQPSVVRQPKAQRISKPSVLGKPAPFLDSLERKNFSTKKSVPKTNESEGVLYITNVSRPQLRSTQMKDKVMPNNSHVKDKKTEVEDHHRISRKCVFNSNHDACVFRYLNDVNARTKKPNVVPISTRKPKSQSNKSVATPHKKTVASESTTHKSKSYYRMLYEKTSKAWKWRIEQQCPSGYKWVPKKKMKWVPKVRNENVQKRVSFAIDNASSITNVLNLTNTLGSNLFQSSRKYHDHQGLLRNEGLNHNLFSVGQFCDADLEVAFQKSTCFVRDLQGKDLLTSNCGSDLYYNFPQDNLRHQLHLSSCLKPYQLKLKHGLYAIEDFLHLKTSTRFLLAFKQKDGRELVVPKLNSSNKTLNAFLKNKKELSIKPSTPQNTPDEAWRFETMKLYNWSEAASTPCLSQLLNFLSCLLAALTIIIPHRYLQH</sequence>
<evidence type="ECO:0000313" key="4">
    <source>
        <dbReference type="Proteomes" id="UP001151760"/>
    </source>
</evidence>
<keyword evidence="1" id="KW-0175">Coiled coil</keyword>
<organism evidence="3 4">
    <name type="scientific">Tanacetum coccineum</name>
    <dbReference type="NCBI Taxonomy" id="301880"/>
    <lineage>
        <taxon>Eukaryota</taxon>
        <taxon>Viridiplantae</taxon>
        <taxon>Streptophyta</taxon>
        <taxon>Embryophyta</taxon>
        <taxon>Tracheophyta</taxon>
        <taxon>Spermatophyta</taxon>
        <taxon>Magnoliopsida</taxon>
        <taxon>eudicotyledons</taxon>
        <taxon>Gunneridae</taxon>
        <taxon>Pentapetalae</taxon>
        <taxon>asterids</taxon>
        <taxon>campanulids</taxon>
        <taxon>Asterales</taxon>
        <taxon>Asteraceae</taxon>
        <taxon>Asteroideae</taxon>
        <taxon>Anthemideae</taxon>
        <taxon>Anthemidinae</taxon>
        <taxon>Tanacetum</taxon>
    </lineage>
</organism>
<accession>A0ABQ5G187</accession>
<keyword evidence="4" id="KW-1185">Reference proteome</keyword>
<reference evidence="3" key="2">
    <citation type="submission" date="2022-01" db="EMBL/GenBank/DDBJ databases">
        <authorList>
            <person name="Yamashiro T."/>
            <person name="Shiraishi A."/>
            <person name="Satake H."/>
            <person name="Nakayama K."/>
        </authorList>
    </citation>
    <scope>NUCLEOTIDE SEQUENCE</scope>
</reference>
<feature type="coiled-coil region" evidence="1">
    <location>
        <begin position="6"/>
        <end position="33"/>
    </location>
</feature>
<evidence type="ECO:0000256" key="2">
    <source>
        <dbReference type="SAM" id="MobiDB-lite"/>
    </source>
</evidence>
<evidence type="ECO:0000313" key="3">
    <source>
        <dbReference type="EMBL" id="GJT68895.1"/>
    </source>
</evidence>
<feature type="region of interest" description="Disordered" evidence="2">
    <location>
        <begin position="47"/>
        <end position="102"/>
    </location>
</feature>
<comment type="caution">
    <text evidence="3">The sequence shown here is derived from an EMBL/GenBank/DDBJ whole genome shotgun (WGS) entry which is preliminary data.</text>
</comment>
<evidence type="ECO:0008006" key="5">
    <source>
        <dbReference type="Google" id="ProtNLM"/>
    </source>
</evidence>
<protein>
    <recommendedName>
        <fullName evidence="5">Integrase, catalytic region, zinc finger, CCHC-type, peptidase aspartic, catalytic</fullName>
    </recommendedName>
</protein>
<gene>
    <name evidence="3" type="ORF">Tco_1020375</name>
</gene>
<feature type="region of interest" description="Disordered" evidence="2">
    <location>
        <begin position="587"/>
        <end position="615"/>
    </location>
</feature>
<reference evidence="3" key="1">
    <citation type="journal article" date="2022" name="Int. J. Mol. Sci.">
        <title>Draft Genome of Tanacetum Coccineum: Genomic Comparison of Closely Related Tanacetum-Family Plants.</title>
        <authorList>
            <person name="Yamashiro T."/>
            <person name="Shiraishi A."/>
            <person name="Nakayama K."/>
            <person name="Satake H."/>
        </authorList>
    </citation>
    <scope>NUCLEOTIDE SEQUENCE</scope>
</reference>
<dbReference type="Proteomes" id="UP001151760">
    <property type="component" value="Unassembled WGS sequence"/>
</dbReference>
<proteinExistence type="predicted"/>
<dbReference type="EMBL" id="BQNB010017938">
    <property type="protein sequence ID" value="GJT68895.1"/>
    <property type="molecule type" value="Genomic_DNA"/>
</dbReference>
<evidence type="ECO:0000256" key="1">
    <source>
        <dbReference type="SAM" id="Coils"/>
    </source>
</evidence>